<keyword evidence="2" id="KW-1185">Reference proteome</keyword>
<dbReference type="AlphaFoldDB" id="A0A4Z2EGE4"/>
<evidence type="ECO:0000313" key="2">
    <source>
        <dbReference type="Proteomes" id="UP000314294"/>
    </source>
</evidence>
<accession>A0A4Z2EGE4</accession>
<name>A0A4Z2EGE4_9TELE</name>
<sequence>MSQASPGLTSYTCNPVHRAGERASVTCSLHVLHLAAGGRTSNLPASSRTTEFCPLGEKCLPISVSAHLKPAWRHHQANV</sequence>
<organism evidence="1 2">
    <name type="scientific">Liparis tanakae</name>
    <name type="common">Tanaka's snailfish</name>
    <dbReference type="NCBI Taxonomy" id="230148"/>
    <lineage>
        <taxon>Eukaryota</taxon>
        <taxon>Metazoa</taxon>
        <taxon>Chordata</taxon>
        <taxon>Craniata</taxon>
        <taxon>Vertebrata</taxon>
        <taxon>Euteleostomi</taxon>
        <taxon>Actinopterygii</taxon>
        <taxon>Neopterygii</taxon>
        <taxon>Teleostei</taxon>
        <taxon>Neoteleostei</taxon>
        <taxon>Acanthomorphata</taxon>
        <taxon>Eupercaria</taxon>
        <taxon>Perciformes</taxon>
        <taxon>Cottioidei</taxon>
        <taxon>Cottales</taxon>
        <taxon>Liparidae</taxon>
        <taxon>Liparis</taxon>
    </lineage>
</organism>
<comment type="caution">
    <text evidence="1">The sequence shown here is derived from an EMBL/GenBank/DDBJ whole genome shotgun (WGS) entry which is preliminary data.</text>
</comment>
<dbReference type="EMBL" id="SRLO01007427">
    <property type="protein sequence ID" value="TNN28007.1"/>
    <property type="molecule type" value="Genomic_DNA"/>
</dbReference>
<proteinExistence type="predicted"/>
<reference evidence="1 2" key="1">
    <citation type="submission" date="2019-03" db="EMBL/GenBank/DDBJ databases">
        <title>First draft genome of Liparis tanakae, snailfish: a comprehensive survey of snailfish specific genes.</title>
        <authorList>
            <person name="Kim W."/>
            <person name="Song I."/>
            <person name="Jeong J.-H."/>
            <person name="Kim D."/>
            <person name="Kim S."/>
            <person name="Ryu S."/>
            <person name="Song J.Y."/>
            <person name="Lee S.K."/>
        </authorList>
    </citation>
    <scope>NUCLEOTIDE SEQUENCE [LARGE SCALE GENOMIC DNA]</scope>
    <source>
        <tissue evidence="1">Muscle</tissue>
    </source>
</reference>
<dbReference type="Proteomes" id="UP000314294">
    <property type="component" value="Unassembled WGS sequence"/>
</dbReference>
<evidence type="ECO:0000313" key="1">
    <source>
        <dbReference type="EMBL" id="TNN28007.1"/>
    </source>
</evidence>
<protein>
    <submittedName>
        <fullName evidence="1">Uncharacterized protein</fullName>
    </submittedName>
</protein>
<gene>
    <name evidence="1" type="ORF">EYF80_061847</name>
</gene>